<proteinExistence type="predicted"/>
<dbReference type="AlphaFoldDB" id="A0A4Q7LZ11"/>
<evidence type="ECO:0000313" key="1">
    <source>
        <dbReference type="EMBL" id="RZS59763.1"/>
    </source>
</evidence>
<keyword evidence="2" id="KW-1185">Reference proteome</keyword>
<reference evidence="1 2" key="1">
    <citation type="journal article" date="2015" name="Stand. Genomic Sci.">
        <title>Genomic Encyclopedia of Bacterial and Archaeal Type Strains, Phase III: the genomes of soil and plant-associated and newly described type strains.</title>
        <authorList>
            <person name="Whitman W.B."/>
            <person name="Woyke T."/>
            <person name="Klenk H.P."/>
            <person name="Zhou Y."/>
            <person name="Lilburn T.G."/>
            <person name="Beck B.J."/>
            <person name="De Vos P."/>
            <person name="Vandamme P."/>
            <person name="Eisen J.A."/>
            <person name="Garrity G."/>
            <person name="Hugenholtz P."/>
            <person name="Kyrpides N.C."/>
        </authorList>
    </citation>
    <scope>NUCLEOTIDE SEQUENCE [LARGE SCALE GENOMIC DNA]</scope>
    <source>
        <strain evidence="1 2">CV2</strain>
    </source>
</reference>
<dbReference type="Gene3D" id="1.10.10.60">
    <property type="entry name" value="Homeodomain-like"/>
    <property type="match status" value="1"/>
</dbReference>
<name>A0A4Q7LZ11_9MICO</name>
<sequence>MHLIQVYSNPAPGIVAPQDLIFRSSPRNQESSTTGTRRRARQLRADEAEAVAKRYLAVRSVRTVAAEFGLSRTTVARILSDRGIDASRRMTEGQIAIAVELYESGQSSAVIGKQLGFDNHTILKGLRSRGVRIRLAAAQRREGDSGSVS</sequence>
<dbReference type="Proteomes" id="UP000293519">
    <property type="component" value="Unassembled WGS sequence"/>
</dbReference>
<accession>A0A4Q7LZ11</accession>
<dbReference type="EMBL" id="SGWW01000001">
    <property type="protein sequence ID" value="RZS59763.1"/>
    <property type="molecule type" value="Genomic_DNA"/>
</dbReference>
<organism evidence="1 2">
    <name type="scientific">Microcella putealis</name>
    <dbReference type="NCBI Taxonomy" id="337005"/>
    <lineage>
        <taxon>Bacteria</taxon>
        <taxon>Bacillati</taxon>
        <taxon>Actinomycetota</taxon>
        <taxon>Actinomycetes</taxon>
        <taxon>Micrococcales</taxon>
        <taxon>Microbacteriaceae</taxon>
        <taxon>Microcella</taxon>
    </lineage>
</organism>
<comment type="caution">
    <text evidence="1">The sequence shown here is derived from an EMBL/GenBank/DDBJ whole genome shotgun (WGS) entry which is preliminary data.</text>
</comment>
<protein>
    <recommendedName>
        <fullName evidence="3">Helix-turn-helix protein</fullName>
    </recommendedName>
</protein>
<evidence type="ECO:0008006" key="3">
    <source>
        <dbReference type="Google" id="ProtNLM"/>
    </source>
</evidence>
<gene>
    <name evidence="1" type="ORF">EV141_0998</name>
</gene>
<evidence type="ECO:0000313" key="2">
    <source>
        <dbReference type="Proteomes" id="UP000293519"/>
    </source>
</evidence>